<keyword evidence="3" id="KW-0597">Phosphoprotein</keyword>
<dbReference type="PANTHER" id="PTHR24421:SF10">
    <property type="entry name" value="NITRATE_NITRITE SENSOR PROTEIN NARQ"/>
    <property type="match status" value="1"/>
</dbReference>
<dbReference type="PANTHER" id="PTHR24421">
    <property type="entry name" value="NITRATE/NITRITE SENSOR PROTEIN NARX-RELATED"/>
    <property type="match status" value="1"/>
</dbReference>
<keyword evidence="8" id="KW-0902">Two-component regulatory system</keyword>
<dbReference type="InterPro" id="IPR011712">
    <property type="entry name" value="Sig_transdc_His_kin_sub3_dim/P"/>
</dbReference>
<evidence type="ECO:0000256" key="4">
    <source>
        <dbReference type="ARBA" id="ARBA00022679"/>
    </source>
</evidence>
<keyword evidence="9" id="KW-0812">Transmembrane</keyword>
<evidence type="ECO:0000259" key="10">
    <source>
        <dbReference type="Pfam" id="PF07730"/>
    </source>
</evidence>
<dbReference type="Gene3D" id="3.30.565.10">
    <property type="entry name" value="Histidine kinase-like ATPase, C-terminal domain"/>
    <property type="match status" value="1"/>
</dbReference>
<evidence type="ECO:0000256" key="8">
    <source>
        <dbReference type="ARBA" id="ARBA00023012"/>
    </source>
</evidence>
<evidence type="ECO:0000256" key="6">
    <source>
        <dbReference type="ARBA" id="ARBA00022777"/>
    </source>
</evidence>
<gene>
    <name evidence="11" type="ORF">D8S82_15465</name>
</gene>
<dbReference type="InterPro" id="IPR050482">
    <property type="entry name" value="Sensor_HK_TwoCompSys"/>
</dbReference>
<protein>
    <recommendedName>
        <fullName evidence="2">histidine kinase</fullName>
        <ecNumber evidence="2">2.7.13.3</ecNumber>
    </recommendedName>
</protein>
<dbReference type="CDD" id="cd16917">
    <property type="entry name" value="HATPase_UhpB-NarQ-NarX-like"/>
    <property type="match status" value="1"/>
</dbReference>
<feature type="transmembrane region" description="Helical" evidence="9">
    <location>
        <begin position="56"/>
        <end position="80"/>
    </location>
</feature>
<dbReference type="GO" id="GO:0005524">
    <property type="term" value="F:ATP binding"/>
    <property type="evidence" value="ECO:0007669"/>
    <property type="project" value="UniProtKB-KW"/>
</dbReference>
<evidence type="ECO:0000313" key="11">
    <source>
        <dbReference type="EMBL" id="TQR85769.1"/>
    </source>
</evidence>
<evidence type="ECO:0000313" key="12">
    <source>
        <dbReference type="Proteomes" id="UP000315759"/>
    </source>
</evidence>
<evidence type="ECO:0000256" key="1">
    <source>
        <dbReference type="ARBA" id="ARBA00000085"/>
    </source>
</evidence>
<evidence type="ECO:0000256" key="3">
    <source>
        <dbReference type="ARBA" id="ARBA00022553"/>
    </source>
</evidence>
<dbReference type="GO" id="GO:0046983">
    <property type="term" value="F:protein dimerization activity"/>
    <property type="evidence" value="ECO:0007669"/>
    <property type="project" value="InterPro"/>
</dbReference>
<evidence type="ECO:0000256" key="7">
    <source>
        <dbReference type="ARBA" id="ARBA00022840"/>
    </source>
</evidence>
<sequence>MRLAPLLLVPVMLAASTFPGRFHVSAAYWVLAVAAAVTFAAGRWWPVAASLLLSALAVPLFAAEAWGLSGLVPYLGAVAVADVAARSDRNRLVVVVTAAWLAALLLGNWLDAHAALWSATNAVTLVAGVGLPILLGLYLRGQRRLAATLRERVADAESRRLAREVAVRAEERTAMARELHDLVAHHMASIVVRIGVAEHVLEDLDPRVVTVLADVHSTAADALADIRRLQIALRDPILGEIAMIEPEAVWAEVDAAVARARAAGFTVVSRVDRQLVGLDAIARLTLLRVTQEALTNVMKHADPSTPVEVDVERRDDGVSVRVVSGVASGSSTSAEGHGVIGMTERLDRVGGQFEVRRTPRDWVVEAWLPTSPTSAVVPR</sequence>
<keyword evidence="6 11" id="KW-0418">Kinase</keyword>
<dbReference type="Gene3D" id="1.20.5.1930">
    <property type="match status" value="1"/>
</dbReference>
<dbReference type="EMBL" id="VIFX01000018">
    <property type="protein sequence ID" value="TQR85769.1"/>
    <property type="molecule type" value="Genomic_DNA"/>
</dbReference>
<dbReference type="SUPFAM" id="SSF55874">
    <property type="entry name" value="ATPase domain of HSP90 chaperone/DNA topoisomerase II/histidine kinase"/>
    <property type="match status" value="1"/>
</dbReference>
<dbReference type="GO" id="GO:0016020">
    <property type="term" value="C:membrane"/>
    <property type="evidence" value="ECO:0007669"/>
    <property type="project" value="InterPro"/>
</dbReference>
<dbReference type="EC" id="2.7.13.3" evidence="2"/>
<dbReference type="Proteomes" id="UP000315759">
    <property type="component" value="Unassembled WGS sequence"/>
</dbReference>
<dbReference type="GO" id="GO:0000155">
    <property type="term" value="F:phosphorelay sensor kinase activity"/>
    <property type="evidence" value="ECO:0007669"/>
    <property type="project" value="InterPro"/>
</dbReference>
<keyword evidence="4" id="KW-0808">Transferase</keyword>
<evidence type="ECO:0000256" key="9">
    <source>
        <dbReference type="SAM" id="Phobius"/>
    </source>
</evidence>
<dbReference type="Pfam" id="PF07730">
    <property type="entry name" value="HisKA_3"/>
    <property type="match status" value="1"/>
</dbReference>
<name>A0A544W0J4_9MYCO</name>
<keyword evidence="9" id="KW-1133">Transmembrane helix</keyword>
<feature type="transmembrane region" description="Helical" evidence="9">
    <location>
        <begin position="92"/>
        <end position="110"/>
    </location>
</feature>
<feature type="transmembrane region" description="Helical" evidence="9">
    <location>
        <begin position="116"/>
        <end position="139"/>
    </location>
</feature>
<keyword evidence="12" id="KW-1185">Reference proteome</keyword>
<reference evidence="11 12" key="1">
    <citation type="submission" date="2018-10" db="EMBL/GenBank/DDBJ databases">
        <title>Draft genome of Mycobacterium hodleri strain B.</title>
        <authorList>
            <person name="Amande T.J."/>
            <person name="Mcgenity T.J."/>
        </authorList>
    </citation>
    <scope>NUCLEOTIDE SEQUENCE [LARGE SCALE GENOMIC DNA]</scope>
    <source>
        <strain evidence="11 12">B</strain>
    </source>
</reference>
<keyword evidence="9" id="KW-0472">Membrane</keyword>
<keyword evidence="7" id="KW-0067">ATP-binding</keyword>
<dbReference type="AlphaFoldDB" id="A0A544W0J4"/>
<evidence type="ECO:0000256" key="5">
    <source>
        <dbReference type="ARBA" id="ARBA00022741"/>
    </source>
</evidence>
<dbReference type="InterPro" id="IPR036890">
    <property type="entry name" value="HATPase_C_sf"/>
</dbReference>
<feature type="domain" description="Signal transduction histidine kinase subgroup 3 dimerisation and phosphoacceptor" evidence="10">
    <location>
        <begin position="171"/>
        <end position="236"/>
    </location>
</feature>
<evidence type="ECO:0000256" key="2">
    <source>
        <dbReference type="ARBA" id="ARBA00012438"/>
    </source>
</evidence>
<organism evidence="11 12">
    <name type="scientific">Mycolicibacterium hodleri</name>
    <dbReference type="NCBI Taxonomy" id="49897"/>
    <lineage>
        <taxon>Bacteria</taxon>
        <taxon>Bacillati</taxon>
        <taxon>Actinomycetota</taxon>
        <taxon>Actinomycetes</taxon>
        <taxon>Mycobacteriales</taxon>
        <taxon>Mycobacteriaceae</taxon>
        <taxon>Mycolicibacterium</taxon>
    </lineage>
</organism>
<proteinExistence type="predicted"/>
<comment type="catalytic activity">
    <reaction evidence="1">
        <text>ATP + protein L-histidine = ADP + protein N-phospho-L-histidine.</text>
        <dbReference type="EC" id="2.7.13.3"/>
    </reaction>
</comment>
<accession>A0A544W0J4</accession>
<comment type="caution">
    <text evidence="11">The sequence shown here is derived from an EMBL/GenBank/DDBJ whole genome shotgun (WGS) entry which is preliminary data.</text>
</comment>
<keyword evidence="5" id="KW-0547">Nucleotide-binding</keyword>